<protein>
    <submittedName>
        <fullName evidence="2">Uncharacterized protein</fullName>
    </submittedName>
</protein>
<organism evidence="2 3">
    <name type="scientific">Lentithecium fluviatile CBS 122367</name>
    <dbReference type="NCBI Taxonomy" id="1168545"/>
    <lineage>
        <taxon>Eukaryota</taxon>
        <taxon>Fungi</taxon>
        <taxon>Dikarya</taxon>
        <taxon>Ascomycota</taxon>
        <taxon>Pezizomycotina</taxon>
        <taxon>Dothideomycetes</taxon>
        <taxon>Pleosporomycetidae</taxon>
        <taxon>Pleosporales</taxon>
        <taxon>Massarineae</taxon>
        <taxon>Lentitheciaceae</taxon>
        <taxon>Lentithecium</taxon>
    </lineage>
</organism>
<keyword evidence="3" id="KW-1185">Reference proteome</keyword>
<evidence type="ECO:0000256" key="1">
    <source>
        <dbReference type="SAM" id="MobiDB-lite"/>
    </source>
</evidence>
<feature type="compositionally biased region" description="Basic and acidic residues" evidence="1">
    <location>
        <begin position="169"/>
        <end position="182"/>
    </location>
</feature>
<evidence type="ECO:0000313" key="2">
    <source>
        <dbReference type="EMBL" id="KAF2689288.1"/>
    </source>
</evidence>
<gene>
    <name evidence="2" type="ORF">K458DRAFT_383945</name>
</gene>
<evidence type="ECO:0000313" key="3">
    <source>
        <dbReference type="Proteomes" id="UP000799291"/>
    </source>
</evidence>
<proteinExistence type="predicted"/>
<feature type="compositionally biased region" description="Basic and acidic residues" evidence="1">
    <location>
        <begin position="18"/>
        <end position="27"/>
    </location>
</feature>
<accession>A0A6G1JFS5</accession>
<reference evidence="2" key="1">
    <citation type="journal article" date="2020" name="Stud. Mycol.">
        <title>101 Dothideomycetes genomes: a test case for predicting lifestyles and emergence of pathogens.</title>
        <authorList>
            <person name="Haridas S."/>
            <person name="Albert R."/>
            <person name="Binder M."/>
            <person name="Bloem J."/>
            <person name="Labutti K."/>
            <person name="Salamov A."/>
            <person name="Andreopoulos B."/>
            <person name="Baker S."/>
            <person name="Barry K."/>
            <person name="Bills G."/>
            <person name="Bluhm B."/>
            <person name="Cannon C."/>
            <person name="Castanera R."/>
            <person name="Culley D."/>
            <person name="Daum C."/>
            <person name="Ezra D."/>
            <person name="Gonzalez J."/>
            <person name="Henrissat B."/>
            <person name="Kuo A."/>
            <person name="Liang C."/>
            <person name="Lipzen A."/>
            <person name="Lutzoni F."/>
            <person name="Magnuson J."/>
            <person name="Mondo S."/>
            <person name="Nolan M."/>
            <person name="Ohm R."/>
            <person name="Pangilinan J."/>
            <person name="Park H.-J."/>
            <person name="Ramirez L."/>
            <person name="Alfaro M."/>
            <person name="Sun H."/>
            <person name="Tritt A."/>
            <person name="Yoshinaga Y."/>
            <person name="Zwiers L.-H."/>
            <person name="Turgeon B."/>
            <person name="Goodwin S."/>
            <person name="Spatafora J."/>
            <person name="Crous P."/>
            <person name="Grigoriev I."/>
        </authorList>
    </citation>
    <scope>NUCLEOTIDE SEQUENCE</scope>
    <source>
        <strain evidence="2">CBS 122367</strain>
    </source>
</reference>
<dbReference type="EMBL" id="MU005572">
    <property type="protein sequence ID" value="KAF2689288.1"/>
    <property type="molecule type" value="Genomic_DNA"/>
</dbReference>
<feature type="region of interest" description="Disordered" evidence="1">
    <location>
        <begin position="145"/>
        <end position="182"/>
    </location>
</feature>
<feature type="region of interest" description="Disordered" evidence="1">
    <location>
        <begin position="1"/>
        <end position="27"/>
    </location>
</feature>
<dbReference type="AlphaFoldDB" id="A0A6G1JFS5"/>
<name>A0A6G1JFS5_9PLEO</name>
<sequence length="182" mass="20288">MEAPSPTKHENDEEVGDEAEKPDLSRHESMCAHRPFFNYESENRLAAKTVSMRMPSRKCTSWPTRPKRHGTFSASLQQKRRIGSNGDGETVSKLIGLTSYALLMPLEGVKLDGERKPNIQNLLQCGVKRNSLSWHPKAGTCFEDVGLNPQKSTSQMPKLLEELDGATQDTDKGALKGTQKDY</sequence>
<dbReference type="Proteomes" id="UP000799291">
    <property type="component" value="Unassembled WGS sequence"/>
</dbReference>